<organism evidence="13 14">
    <name type="scientific">Methylomarinovum tepidoasis</name>
    <dbReference type="NCBI Taxonomy" id="2840183"/>
    <lineage>
        <taxon>Bacteria</taxon>
        <taxon>Pseudomonadati</taxon>
        <taxon>Pseudomonadota</taxon>
        <taxon>Gammaproteobacteria</taxon>
        <taxon>Methylococcales</taxon>
        <taxon>Methylothermaceae</taxon>
        <taxon>Methylomarinovum</taxon>
    </lineage>
</organism>
<evidence type="ECO:0000256" key="3">
    <source>
        <dbReference type="ARBA" id="ARBA00018484"/>
    </source>
</evidence>
<evidence type="ECO:0000313" key="14">
    <source>
        <dbReference type="Proteomes" id="UP001321450"/>
    </source>
</evidence>
<evidence type="ECO:0000256" key="2">
    <source>
        <dbReference type="ARBA" id="ARBA00005908"/>
    </source>
</evidence>
<evidence type="ECO:0000256" key="5">
    <source>
        <dbReference type="ARBA" id="ARBA00022500"/>
    </source>
</evidence>
<dbReference type="PIRSF" id="PIRSF002884">
    <property type="entry name" value="CheZ"/>
    <property type="match status" value="1"/>
</dbReference>
<dbReference type="KEGG" id="meiy:MIN45_P1581"/>
<dbReference type="SUPFAM" id="SSF75708">
    <property type="entry name" value="Chemotaxis phosphatase CheZ"/>
    <property type="match status" value="1"/>
</dbReference>
<evidence type="ECO:0000256" key="10">
    <source>
        <dbReference type="PIRNR" id="PIRNR002884"/>
    </source>
</evidence>
<reference evidence="14" key="1">
    <citation type="journal article" date="2024" name="Int. J. Syst. Evol. Microbiol.">
        <title>Methylomarinovum tepidoasis sp. nov., a moderately thermophilic methanotroph of the family Methylothermaceae isolated from a deep-sea hydrothermal field.</title>
        <authorList>
            <person name="Hirayama H."/>
            <person name="Takaki Y."/>
            <person name="Abe M."/>
            <person name="Miyazaki M."/>
            <person name="Uematsu K."/>
            <person name="Matsui Y."/>
            <person name="Takai K."/>
        </authorList>
    </citation>
    <scope>NUCLEOTIDE SEQUENCE [LARGE SCALE GENOMIC DNA]</scope>
    <source>
        <strain evidence="14">IN45</strain>
    </source>
</reference>
<dbReference type="InterPro" id="IPR050992">
    <property type="entry name" value="CheZ_family_phosphatases"/>
</dbReference>
<evidence type="ECO:0000256" key="11">
    <source>
        <dbReference type="PIRSR" id="PIRSR002884-1"/>
    </source>
</evidence>
<evidence type="ECO:0000313" key="13">
    <source>
        <dbReference type="EMBL" id="BCX89211.1"/>
    </source>
</evidence>
<evidence type="ECO:0000256" key="8">
    <source>
        <dbReference type="ARBA" id="ARBA00022912"/>
    </source>
</evidence>
<dbReference type="InterPro" id="IPR007439">
    <property type="entry name" value="Chemotax_Pase_CheZ"/>
</dbReference>
<feature type="site" description="Enhances dephosphorylation of CheY-P" evidence="11">
    <location>
        <position position="180"/>
    </location>
</feature>
<dbReference type="PANTHER" id="PTHR43693:SF1">
    <property type="entry name" value="PROTEIN PHOSPHATASE CHEZ"/>
    <property type="match status" value="1"/>
</dbReference>
<evidence type="ECO:0000256" key="6">
    <source>
        <dbReference type="ARBA" id="ARBA00022779"/>
    </source>
</evidence>
<gene>
    <name evidence="13" type="ORF">MIN45_P1581</name>
</gene>
<dbReference type="GO" id="GO:0097588">
    <property type="term" value="P:archaeal or bacterial-type flagellum-dependent cell motility"/>
    <property type="evidence" value="ECO:0007669"/>
    <property type="project" value="UniProtKB-KW"/>
</dbReference>
<dbReference type="GO" id="GO:0005737">
    <property type="term" value="C:cytoplasm"/>
    <property type="evidence" value="ECO:0007669"/>
    <property type="project" value="UniProtKB-SubCell"/>
</dbReference>
<dbReference type="GO" id="GO:0009288">
    <property type="term" value="C:bacterial-type flagellum"/>
    <property type="evidence" value="ECO:0007669"/>
    <property type="project" value="InterPro"/>
</dbReference>
<dbReference type="GO" id="GO:0004721">
    <property type="term" value="F:phosphoprotein phosphatase activity"/>
    <property type="evidence" value="ECO:0007669"/>
    <property type="project" value="UniProtKB-KW"/>
</dbReference>
<evidence type="ECO:0000256" key="1">
    <source>
        <dbReference type="ARBA" id="ARBA00004496"/>
    </source>
</evidence>
<evidence type="ECO:0000256" key="4">
    <source>
        <dbReference type="ARBA" id="ARBA00022490"/>
    </source>
</evidence>
<comment type="subcellular location">
    <subcellularLocation>
        <location evidence="1 10">Cytoplasm</location>
    </subcellularLocation>
</comment>
<dbReference type="Proteomes" id="UP001321450">
    <property type="component" value="Chromosome"/>
</dbReference>
<dbReference type="EC" id="3.1.3.-" evidence="10"/>
<evidence type="ECO:0000256" key="12">
    <source>
        <dbReference type="SAM" id="MobiDB-lite"/>
    </source>
</evidence>
<dbReference type="AlphaFoldDB" id="A0AAU9CIM9"/>
<dbReference type="GO" id="GO:0050920">
    <property type="term" value="P:regulation of chemotaxis"/>
    <property type="evidence" value="ECO:0007669"/>
    <property type="project" value="InterPro"/>
</dbReference>
<dbReference type="GO" id="GO:0006935">
    <property type="term" value="P:chemotaxis"/>
    <property type="evidence" value="ECO:0007669"/>
    <property type="project" value="UniProtKB-KW"/>
</dbReference>
<keyword evidence="5 10" id="KW-0145">Chemotaxis</keyword>
<sequence length="252" mass="28422">MAEAVEKLDESLEARLTRAKALVAALEQGDEEEADRVLDEIGRVRQSMLFQEIGRLTRQLHDALTGFMLDDKLAELTEREMPDARERLKYVITMTEQAANTTLNVVEQVLPMVDDLSARTASLSQRWRRLLQREMSFEEFKEFSRDITTFLDELDDGLNQVQGQLNEVLMAQSFQDLTGQIIRRVIDLVQEVEHSLVELIRFAARQGSGQPVKTGKKADKTEAQGPVVPEVDQGEAVSSQDDVDDLLSSLGF</sequence>
<feature type="region of interest" description="Disordered" evidence="12">
    <location>
        <begin position="209"/>
        <end position="252"/>
    </location>
</feature>
<dbReference type="Gene3D" id="1.10.287.500">
    <property type="entry name" value="Helix hairpin bin"/>
    <property type="match status" value="1"/>
</dbReference>
<accession>A0AAU9CIM9</accession>
<name>A0AAU9CIM9_9GAMM</name>
<comment type="similarity">
    <text evidence="2 10">Belongs to the CheZ family.</text>
</comment>
<keyword evidence="7 10" id="KW-0378">Hydrolase</keyword>
<proteinExistence type="inferred from homology"/>
<dbReference type="Pfam" id="PF04344">
    <property type="entry name" value="CheZ"/>
    <property type="match status" value="1"/>
</dbReference>
<comment type="function">
    <text evidence="10">Plays an important role in bacterial chemotaxis signal transduction pathway by accelerating the dephosphorylation of phosphorylated CheY (CheY-P).</text>
</comment>
<protein>
    <recommendedName>
        <fullName evidence="3 10">Protein phosphatase CheZ</fullName>
        <ecNumber evidence="10">3.1.3.-</ecNumber>
    </recommendedName>
    <alternativeName>
        <fullName evidence="9 10">Chemotaxis protein CheZ</fullName>
    </alternativeName>
</protein>
<keyword evidence="8 10" id="KW-0904">Protein phosphatase</keyword>
<dbReference type="EMBL" id="AP024718">
    <property type="protein sequence ID" value="BCX89211.1"/>
    <property type="molecule type" value="Genomic_DNA"/>
</dbReference>
<keyword evidence="6 10" id="KW-0283">Flagellar rotation</keyword>
<keyword evidence="4 10" id="KW-0963">Cytoplasm</keyword>
<dbReference type="PANTHER" id="PTHR43693">
    <property type="entry name" value="PROTEIN PHOSPHATASE CHEZ"/>
    <property type="match status" value="1"/>
</dbReference>
<evidence type="ECO:0000256" key="9">
    <source>
        <dbReference type="ARBA" id="ARBA00029599"/>
    </source>
</evidence>
<keyword evidence="14" id="KW-1185">Reference proteome</keyword>
<comment type="subunit">
    <text evidence="10">Homodimer.</text>
</comment>
<dbReference type="RefSeq" id="WP_286291502.1">
    <property type="nucleotide sequence ID" value="NZ_AP024718.1"/>
</dbReference>
<evidence type="ECO:0000256" key="7">
    <source>
        <dbReference type="ARBA" id="ARBA00022801"/>
    </source>
</evidence>